<evidence type="ECO:0000313" key="1">
    <source>
        <dbReference type="EMBL" id="EYC19351.1"/>
    </source>
</evidence>
<reference evidence="2" key="1">
    <citation type="journal article" date="2015" name="Nat. Genet.">
        <title>The genome and transcriptome of the zoonotic hookworm Ancylostoma ceylanicum identify infection-specific gene families.</title>
        <authorList>
            <person name="Schwarz E.M."/>
            <person name="Hu Y."/>
            <person name="Antoshechkin I."/>
            <person name="Miller M.M."/>
            <person name="Sternberg P.W."/>
            <person name="Aroian R.V."/>
        </authorList>
    </citation>
    <scope>NUCLEOTIDE SEQUENCE</scope>
    <source>
        <strain evidence="2">HY135</strain>
    </source>
</reference>
<comment type="caution">
    <text evidence="1">The sequence shown here is derived from an EMBL/GenBank/DDBJ whole genome shotgun (WGS) entry which is preliminary data.</text>
</comment>
<proteinExistence type="predicted"/>
<accession>A0A016UWG7</accession>
<dbReference type="Proteomes" id="UP000024635">
    <property type="component" value="Unassembled WGS sequence"/>
</dbReference>
<organism evidence="1 2">
    <name type="scientific">Ancylostoma ceylanicum</name>
    <dbReference type="NCBI Taxonomy" id="53326"/>
    <lineage>
        <taxon>Eukaryota</taxon>
        <taxon>Metazoa</taxon>
        <taxon>Ecdysozoa</taxon>
        <taxon>Nematoda</taxon>
        <taxon>Chromadorea</taxon>
        <taxon>Rhabditida</taxon>
        <taxon>Rhabditina</taxon>
        <taxon>Rhabditomorpha</taxon>
        <taxon>Strongyloidea</taxon>
        <taxon>Ancylostomatidae</taxon>
        <taxon>Ancylostomatinae</taxon>
        <taxon>Ancylostoma</taxon>
    </lineage>
</organism>
<gene>
    <name evidence="1" type="primary">Acey_s0024.g1035</name>
    <name evidence="1" type="ORF">Y032_0024g1035</name>
</gene>
<dbReference type="EMBL" id="JARK01001360">
    <property type="protein sequence ID" value="EYC19351.1"/>
    <property type="molecule type" value="Genomic_DNA"/>
</dbReference>
<keyword evidence="2" id="KW-1185">Reference proteome</keyword>
<name>A0A016UWG7_9BILA</name>
<dbReference type="AlphaFoldDB" id="A0A016UWG7"/>
<evidence type="ECO:0000313" key="2">
    <source>
        <dbReference type="Proteomes" id="UP000024635"/>
    </source>
</evidence>
<protein>
    <submittedName>
        <fullName evidence="1">Uncharacterized protein</fullName>
    </submittedName>
</protein>
<sequence length="75" mass="8024">MLDSDGVALKKINEDDDNKVLHVLMSYHALCVGKRVGVGLVAREFSAVNGRSDSVAVKHAISIRPVAYFAATPSL</sequence>